<dbReference type="VEuPathDB" id="VectorBase:AATE021125"/>
<dbReference type="EnsemblMetazoa" id="AATE021125-RA">
    <property type="protein sequence ID" value="AATE021125-PA.1"/>
    <property type="gene ID" value="AATE021125"/>
</dbReference>
<accession>A0A182JN20</accession>
<name>A0A182JN20_ANOAO</name>
<dbReference type="AlphaFoldDB" id="A0A182JN20"/>
<feature type="compositionally biased region" description="Basic and acidic residues" evidence="1">
    <location>
        <begin position="82"/>
        <end position="98"/>
    </location>
</feature>
<proteinExistence type="predicted"/>
<organism evidence="2">
    <name type="scientific">Anopheles atroparvus</name>
    <name type="common">European mosquito</name>
    <dbReference type="NCBI Taxonomy" id="41427"/>
    <lineage>
        <taxon>Eukaryota</taxon>
        <taxon>Metazoa</taxon>
        <taxon>Ecdysozoa</taxon>
        <taxon>Arthropoda</taxon>
        <taxon>Hexapoda</taxon>
        <taxon>Insecta</taxon>
        <taxon>Pterygota</taxon>
        <taxon>Neoptera</taxon>
        <taxon>Endopterygota</taxon>
        <taxon>Diptera</taxon>
        <taxon>Nematocera</taxon>
        <taxon>Culicoidea</taxon>
        <taxon>Culicidae</taxon>
        <taxon>Anophelinae</taxon>
        <taxon>Anopheles</taxon>
    </lineage>
</organism>
<sequence length="159" mass="17710">MPVSSTVTSPTEMLGLHRRCMTGEQEDDPSGVVPAARLPQTWYKPGHNRAWAAHSRVTLHYKKPDPMCSRWKSSRQYSADTAVRRARQDGPVTERSEQPLRVNGGPGPLTKITVRGKRVFAVDDDVRRRAVLFRFFGPSSTTATKATLIARRPRSAAAQ</sequence>
<evidence type="ECO:0000313" key="2">
    <source>
        <dbReference type="EnsemblMetazoa" id="AATE021125-PA.1"/>
    </source>
</evidence>
<feature type="region of interest" description="Disordered" evidence="1">
    <location>
        <begin position="79"/>
        <end position="108"/>
    </location>
</feature>
<protein>
    <submittedName>
        <fullName evidence="2">Uncharacterized protein</fullName>
    </submittedName>
</protein>
<reference evidence="2" key="1">
    <citation type="submission" date="2022-08" db="UniProtKB">
        <authorList>
            <consortium name="EnsemblMetazoa"/>
        </authorList>
    </citation>
    <scope>IDENTIFICATION</scope>
    <source>
        <strain evidence="2">EBRO</strain>
    </source>
</reference>
<evidence type="ECO:0000256" key="1">
    <source>
        <dbReference type="SAM" id="MobiDB-lite"/>
    </source>
</evidence>